<dbReference type="HOGENOM" id="CLU_036604_0_4_11"/>
<dbReference type="PANTHER" id="PTHR18964:SF149">
    <property type="entry name" value="BIFUNCTIONAL UDP-N-ACETYLGLUCOSAMINE 2-EPIMERASE_N-ACETYLMANNOSAMINE KINASE"/>
    <property type="match status" value="1"/>
</dbReference>
<dbReference type="PATRIC" id="fig|883066.3.peg.679"/>
<protein>
    <recommendedName>
        <fullName evidence="4">ROK family protein</fullName>
    </recommendedName>
</protein>
<dbReference type="STRING" id="202789.GCA_001457435_01471"/>
<dbReference type="eggNOG" id="COG1940">
    <property type="taxonomic scope" value="Bacteria"/>
</dbReference>
<dbReference type="Pfam" id="PF00480">
    <property type="entry name" value="ROK"/>
    <property type="match status" value="1"/>
</dbReference>
<dbReference type="EMBL" id="AGWL01000002">
    <property type="protein sequence ID" value="EKU95874.1"/>
    <property type="molecule type" value="Genomic_DNA"/>
</dbReference>
<gene>
    <name evidence="2" type="ORF">HMPREF9233_00661</name>
</gene>
<comment type="similarity">
    <text evidence="1">Belongs to the ROK (NagC/XylR) family.</text>
</comment>
<dbReference type="InterPro" id="IPR000600">
    <property type="entry name" value="ROK"/>
</dbReference>
<evidence type="ECO:0008006" key="4">
    <source>
        <dbReference type="Google" id="ProtNLM"/>
    </source>
</evidence>
<dbReference type="InterPro" id="IPR043129">
    <property type="entry name" value="ATPase_NBD"/>
</dbReference>
<organism evidence="2 3">
    <name type="scientific">Actinobaculum massiliense ACS-171-V-Col2</name>
    <dbReference type="NCBI Taxonomy" id="883066"/>
    <lineage>
        <taxon>Bacteria</taxon>
        <taxon>Bacillati</taxon>
        <taxon>Actinomycetota</taxon>
        <taxon>Actinomycetes</taxon>
        <taxon>Actinomycetales</taxon>
        <taxon>Actinomycetaceae</taxon>
        <taxon>Actinobaculum</taxon>
    </lineage>
</organism>
<comment type="caution">
    <text evidence="2">The sequence shown here is derived from an EMBL/GenBank/DDBJ whole genome shotgun (WGS) entry which is preliminary data.</text>
</comment>
<name>K9EF99_9ACTO</name>
<evidence type="ECO:0000313" key="2">
    <source>
        <dbReference type="EMBL" id="EKU95874.1"/>
    </source>
</evidence>
<keyword evidence="3" id="KW-1185">Reference proteome</keyword>
<evidence type="ECO:0000313" key="3">
    <source>
        <dbReference type="Proteomes" id="UP000009888"/>
    </source>
</evidence>
<dbReference type="Gene3D" id="3.30.420.40">
    <property type="match status" value="2"/>
</dbReference>
<dbReference type="SUPFAM" id="SSF53067">
    <property type="entry name" value="Actin-like ATPase domain"/>
    <property type="match status" value="1"/>
</dbReference>
<accession>K9EF99</accession>
<reference evidence="2 3" key="1">
    <citation type="submission" date="2012-09" db="EMBL/GenBank/DDBJ databases">
        <title>The Genome Sequence of Actinobaculum massiliae ACS-171-V-COL2.</title>
        <authorList>
            <consortium name="The Broad Institute Genome Sequencing Platform"/>
            <person name="Earl A."/>
            <person name="Ward D."/>
            <person name="Feldgarden M."/>
            <person name="Gevers D."/>
            <person name="Saerens B."/>
            <person name="Vaneechoutte M."/>
            <person name="Walker B."/>
            <person name="Young S.K."/>
            <person name="Zeng Q."/>
            <person name="Gargeya S."/>
            <person name="Fitzgerald M."/>
            <person name="Haas B."/>
            <person name="Abouelleil A."/>
            <person name="Alvarado L."/>
            <person name="Arachchi H.M."/>
            <person name="Berlin A."/>
            <person name="Chapman S.B."/>
            <person name="Goldberg J."/>
            <person name="Griggs A."/>
            <person name="Gujja S."/>
            <person name="Hansen M."/>
            <person name="Howarth C."/>
            <person name="Imamovic A."/>
            <person name="Larimer J."/>
            <person name="McCowen C."/>
            <person name="Montmayeur A."/>
            <person name="Murphy C."/>
            <person name="Neiman D."/>
            <person name="Pearson M."/>
            <person name="Priest M."/>
            <person name="Roberts A."/>
            <person name="Saif S."/>
            <person name="Shea T."/>
            <person name="Sisk P."/>
            <person name="Sykes S."/>
            <person name="Wortman J."/>
            <person name="Nusbaum C."/>
            <person name="Birren B."/>
        </authorList>
    </citation>
    <scope>NUCLEOTIDE SEQUENCE [LARGE SCALE GENOMIC DNA]</scope>
    <source>
        <strain evidence="3">ACS-171-V-Col2</strain>
    </source>
</reference>
<evidence type="ECO:0000256" key="1">
    <source>
        <dbReference type="ARBA" id="ARBA00006479"/>
    </source>
</evidence>
<dbReference type="AlphaFoldDB" id="K9EF99"/>
<proteinExistence type="inferred from homology"/>
<dbReference type="Proteomes" id="UP000009888">
    <property type="component" value="Unassembled WGS sequence"/>
</dbReference>
<sequence>MPSYAIGVDVGGTSIKAAVVSRDGRLVQLWRVPTPQGPDAVNEAIVALVRQVHAEVASGVVSDEPPVGEGGTVLPEDVAVPVGVDIPSVIDPRDGVARYSTNIGWRNTPLREILESQLERRVFVDHDNRTGAYAEMRWGTAEPTSIYLAVGTGISAIFLFHGEAVVADPWAGEVGQMSIPDPDGGPGNVLMERAASAAGMVARFQRLRPGVLPFRAGAKELHELVEDGDEVATEVWESGIRILAAEIARLTYFVGPIPVIVGGGLAQAGSAFFTPLGKALDELSLEKIPLRAASLGSHSQVLGAAARAFDLADA</sequence>
<dbReference type="PANTHER" id="PTHR18964">
    <property type="entry name" value="ROK (REPRESSOR, ORF, KINASE) FAMILY"/>
    <property type="match status" value="1"/>
</dbReference>